<dbReference type="AlphaFoldDB" id="A0A314Y9Q4"/>
<evidence type="ECO:0000313" key="3">
    <source>
        <dbReference type="EMBL" id="PQQ05065.1"/>
    </source>
</evidence>
<sequence>MESLTTGVPMICWPFFADHRTNCYYACNEWGSGMEIDNDVKRDEVEMLVRELMEGERRAFGFARELGAESRAGGHGSGQGWVFRSEFDILGKWVQSRK</sequence>
<dbReference type="OrthoDB" id="1927969at2759"/>
<organism evidence="3 4">
    <name type="scientific">Prunus yedoensis var. nudiflora</name>
    <dbReference type="NCBI Taxonomy" id="2094558"/>
    <lineage>
        <taxon>Eukaryota</taxon>
        <taxon>Viridiplantae</taxon>
        <taxon>Streptophyta</taxon>
        <taxon>Embryophyta</taxon>
        <taxon>Tracheophyta</taxon>
        <taxon>Spermatophyta</taxon>
        <taxon>Magnoliopsida</taxon>
        <taxon>eudicotyledons</taxon>
        <taxon>Gunneridae</taxon>
        <taxon>Pentapetalae</taxon>
        <taxon>rosids</taxon>
        <taxon>fabids</taxon>
        <taxon>Rosales</taxon>
        <taxon>Rosaceae</taxon>
        <taxon>Amygdaloideae</taxon>
        <taxon>Amygdaleae</taxon>
        <taxon>Prunus</taxon>
    </lineage>
</organism>
<comment type="similarity">
    <text evidence="1">Belongs to the UDP-glycosyltransferase family.</text>
</comment>
<dbReference type="Pfam" id="PF00201">
    <property type="entry name" value="UDPGT"/>
    <property type="match status" value="1"/>
</dbReference>
<comment type="caution">
    <text evidence="3">The sequence shown here is derived from an EMBL/GenBank/DDBJ whole genome shotgun (WGS) entry which is preliminary data.</text>
</comment>
<accession>A0A314Y9Q4</accession>
<evidence type="ECO:0000256" key="2">
    <source>
        <dbReference type="ARBA" id="ARBA00022679"/>
    </source>
</evidence>
<dbReference type="GO" id="GO:0080044">
    <property type="term" value="F:quercetin 7-O-glucosyltransferase activity"/>
    <property type="evidence" value="ECO:0007669"/>
    <property type="project" value="TreeGrafter"/>
</dbReference>
<dbReference type="Gene3D" id="3.40.50.2000">
    <property type="entry name" value="Glycogen Phosphorylase B"/>
    <property type="match status" value="1"/>
</dbReference>
<dbReference type="PANTHER" id="PTHR11926:SF1516">
    <property type="entry name" value="GLYCOSYLTRANSFERASE"/>
    <property type="match status" value="1"/>
</dbReference>
<dbReference type="STRING" id="2094558.A0A314Y9Q4"/>
<evidence type="ECO:0000313" key="4">
    <source>
        <dbReference type="Proteomes" id="UP000250321"/>
    </source>
</evidence>
<keyword evidence="2 3" id="KW-0808">Transferase</keyword>
<proteinExistence type="inferred from homology"/>
<dbReference type="EMBL" id="PJQY01001149">
    <property type="protein sequence ID" value="PQQ05065.1"/>
    <property type="molecule type" value="Genomic_DNA"/>
</dbReference>
<dbReference type="InterPro" id="IPR002213">
    <property type="entry name" value="UDP_glucos_trans"/>
</dbReference>
<name>A0A314Y9Q4_PRUYE</name>
<dbReference type="GO" id="GO:0080043">
    <property type="term" value="F:quercetin 3-O-glucosyltransferase activity"/>
    <property type="evidence" value="ECO:0007669"/>
    <property type="project" value="TreeGrafter"/>
</dbReference>
<evidence type="ECO:0000256" key="1">
    <source>
        <dbReference type="ARBA" id="ARBA00009995"/>
    </source>
</evidence>
<dbReference type="SUPFAM" id="SSF53756">
    <property type="entry name" value="UDP-Glycosyltransferase/glycogen phosphorylase"/>
    <property type="match status" value="1"/>
</dbReference>
<dbReference type="PANTHER" id="PTHR11926">
    <property type="entry name" value="GLUCOSYL/GLUCURONOSYL TRANSFERASES"/>
    <property type="match status" value="1"/>
</dbReference>
<reference evidence="3 4" key="1">
    <citation type="submission" date="2018-02" db="EMBL/GenBank/DDBJ databases">
        <title>Draft genome of wild Prunus yedoensis var. nudiflora.</title>
        <authorList>
            <person name="Baek S."/>
            <person name="Kim J.-H."/>
            <person name="Choi K."/>
            <person name="Kim G.-B."/>
            <person name="Cho A."/>
            <person name="Jang H."/>
            <person name="Shin C.-H."/>
            <person name="Yu H.-J."/>
            <person name="Mun J.-H."/>
        </authorList>
    </citation>
    <scope>NUCLEOTIDE SEQUENCE [LARGE SCALE GENOMIC DNA]</scope>
    <source>
        <strain evidence="4">cv. Jeju island</strain>
        <tissue evidence="3">Leaf</tissue>
    </source>
</reference>
<dbReference type="Proteomes" id="UP000250321">
    <property type="component" value="Unassembled WGS sequence"/>
</dbReference>
<keyword evidence="4" id="KW-1185">Reference proteome</keyword>
<protein>
    <submittedName>
        <fullName evidence="3">7-deoxyloganetin glucosyltransferase-like</fullName>
    </submittedName>
</protein>
<gene>
    <name evidence="3" type="ORF">Pyn_26575</name>
</gene>